<evidence type="ECO:0008006" key="4">
    <source>
        <dbReference type="Google" id="ProtNLM"/>
    </source>
</evidence>
<protein>
    <recommendedName>
        <fullName evidence="4">Pilus assembly protein TadE</fullName>
    </recommendedName>
</protein>
<evidence type="ECO:0000313" key="2">
    <source>
        <dbReference type="EMBL" id="RXH28262.1"/>
    </source>
</evidence>
<proteinExistence type="predicted"/>
<dbReference type="Proteomes" id="UP000289546">
    <property type="component" value="Unassembled WGS sequence"/>
</dbReference>
<name>A0A4Q0S6N2_9BRAD</name>
<evidence type="ECO:0000256" key="1">
    <source>
        <dbReference type="SAM" id="Phobius"/>
    </source>
</evidence>
<accession>A0A4Q0S6N2</accession>
<keyword evidence="1" id="KW-0812">Transmembrane</keyword>
<comment type="caution">
    <text evidence="2">The sequence shown here is derived from an EMBL/GenBank/DDBJ whole genome shotgun (WGS) entry which is preliminary data.</text>
</comment>
<keyword evidence="1" id="KW-1133">Transmembrane helix</keyword>
<organism evidence="2 3">
    <name type="scientific">Bradyrhizobium nanningense</name>
    <dbReference type="NCBI Taxonomy" id="1325118"/>
    <lineage>
        <taxon>Bacteria</taxon>
        <taxon>Pseudomonadati</taxon>
        <taxon>Pseudomonadota</taxon>
        <taxon>Alphaproteobacteria</taxon>
        <taxon>Hyphomicrobiales</taxon>
        <taxon>Nitrobacteraceae</taxon>
        <taxon>Bradyrhizobium</taxon>
    </lineage>
</organism>
<dbReference type="EMBL" id="LBJQ01000075">
    <property type="protein sequence ID" value="RXH28262.1"/>
    <property type="molecule type" value="Genomic_DNA"/>
</dbReference>
<feature type="transmembrane region" description="Helical" evidence="1">
    <location>
        <begin position="21"/>
        <end position="44"/>
    </location>
</feature>
<keyword evidence="3" id="KW-1185">Reference proteome</keyword>
<gene>
    <name evidence="2" type="ORF">XH99_15095</name>
</gene>
<keyword evidence="1" id="KW-0472">Membrane</keyword>
<dbReference type="AlphaFoldDB" id="A0A4Q0S6N2"/>
<sequence>MVCPRRRTRAYRRVSFIADQRGAVAFETVIVYIFLVTSLLMPLADVAAAGFRFISAWTALRSFGQYIQYKNPPDPANPGTWVAALQTTVAGYTIGNIQVMCGSTVCNSGNLGATPKYFTFSTTVTLAPIVLTSVLCPNNCTYTLPYSERFQ</sequence>
<reference evidence="2 3" key="1">
    <citation type="submission" date="2015-04" db="EMBL/GenBank/DDBJ databases">
        <title>Comparative genomics of rhizobia nodulating Arachis hypogaea in China.</title>
        <authorList>
            <person name="Li Y."/>
        </authorList>
    </citation>
    <scope>NUCLEOTIDE SEQUENCE [LARGE SCALE GENOMIC DNA]</scope>
    <source>
        <strain evidence="2 3">CCBAU 51757</strain>
    </source>
</reference>
<dbReference type="OrthoDB" id="8247182at2"/>
<evidence type="ECO:0000313" key="3">
    <source>
        <dbReference type="Proteomes" id="UP000289546"/>
    </source>
</evidence>